<reference evidence="2 3" key="1">
    <citation type="submission" date="2024-04" db="EMBL/GenBank/DDBJ databases">
        <title>Phyllosticta paracitricarpa is synonymous to the EU quarantine fungus P. citricarpa based on phylogenomic analyses.</title>
        <authorList>
            <consortium name="Lawrence Berkeley National Laboratory"/>
            <person name="Van Ingen-Buijs V.A."/>
            <person name="Van Westerhoven A.C."/>
            <person name="Haridas S."/>
            <person name="Skiadas P."/>
            <person name="Martin F."/>
            <person name="Groenewald J.Z."/>
            <person name="Crous P.W."/>
            <person name="Seidl M.F."/>
        </authorList>
    </citation>
    <scope>NUCLEOTIDE SEQUENCE [LARGE SCALE GENOMIC DNA]</scope>
    <source>
        <strain evidence="2 3">CBS 123371</strain>
    </source>
</reference>
<protein>
    <submittedName>
        <fullName evidence="2">Uncharacterized protein</fullName>
    </submittedName>
</protein>
<name>A0ABR1KU64_9PEZI</name>
<evidence type="ECO:0000313" key="3">
    <source>
        <dbReference type="Proteomes" id="UP001363622"/>
    </source>
</evidence>
<evidence type="ECO:0000256" key="1">
    <source>
        <dbReference type="SAM" id="MobiDB-lite"/>
    </source>
</evidence>
<dbReference type="Proteomes" id="UP001363622">
    <property type="component" value="Unassembled WGS sequence"/>
</dbReference>
<feature type="compositionally biased region" description="Polar residues" evidence="1">
    <location>
        <begin position="117"/>
        <end position="139"/>
    </location>
</feature>
<evidence type="ECO:0000313" key="2">
    <source>
        <dbReference type="EMBL" id="KAK7520566.1"/>
    </source>
</evidence>
<dbReference type="EMBL" id="JBBPHU010000003">
    <property type="protein sequence ID" value="KAK7520566.1"/>
    <property type="molecule type" value="Genomic_DNA"/>
</dbReference>
<sequence length="332" mass="36878">MNAAHVCRPAFRPRIHVPSIVVLPSSLRRWSFFVAPPQLSKAEWKPSRRKAVATTRERWRYRPAVCPLTCSSPSHRLRTVSAFAGPSITTMTEHWVAPSSGLPIVSGPPTVPERRSAQTTYSGSRTRQPCRLTQPSRRSTSDMLHMVETFKLSQSRNTATSMPERNSMSRTPTILPLAASLPSQLYCVSSAPTTLLYISSTTTRDNTCIYLTQRRDAPWSTTLLATTGLQSAITPERGISILRQGDHQWGVVPERGKEFIPLRQLQLLKVAKPPDSPCSGDSKHRCACCRLCLRGRRVDSRDVVPLQRWQSPTTPYPDQLPRHGASAGSGCT</sequence>
<feature type="region of interest" description="Disordered" evidence="1">
    <location>
        <begin position="104"/>
        <end position="139"/>
    </location>
</feature>
<gene>
    <name evidence="2" type="ORF">IWZ03DRAFT_141878</name>
</gene>
<comment type="caution">
    <text evidence="2">The sequence shown here is derived from an EMBL/GenBank/DDBJ whole genome shotgun (WGS) entry which is preliminary data.</text>
</comment>
<proteinExistence type="predicted"/>
<feature type="region of interest" description="Disordered" evidence="1">
    <location>
        <begin position="308"/>
        <end position="332"/>
    </location>
</feature>
<accession>A0ABR1KU64</accession>
<keyword evidence="3" id="KW-1185">Reference proteome</keyword>
<organism evidence="2 3">
    <name type="scientific">Phyllosticta citriasiana</name>
    <dbReference type="NCBI Taxonomy" id="595635"/>
    <lineage>
        <taxon>Eukaryota</taxon>
        <taxon>Fungi</taxon>
        <taxon>Dikarya</taxon>
        <taxon>Ascomycota</taxon>
        <taxon>Pezizomycotina</taxon>
        <taxon>Dothideomycetes</taxon>
        <taxon>Dothideomycetes incertae sedis</taxon>
        <taxon>Botryosphaeriales</taxon>
        <taxon>Phyllostictaceae</taxon>
        <taxon>Phyllosticta</taxon>
    </lineage>
</organism>